<evidence type="ECO:0000256" key="5">
    <source>
        <dbReference type="ARBA" id="ARBA00023125"/>
    </source>
</evidence>
<name>A0AAE0TE29_9BIVA</name>
<reference evidence="12" key="1">
    <citation type="journal article" date="2021" name="Genome Biol. Evol.">
        <title>A High-Quality Reference Genome for a Parasitic Bivalve with Doubly Uniparental Inheritance (Bivalvia: Unionida).</title>
        <authorList>
            <person name="Smith C.H."/>
        </authorList>
    </citation>
    <scope>NUCLEOTIDE SEQUENCE</scope>
    <source>
        <strain evidence="12">CHS0354</strain>
    </source>
</reference>
<dbReference type="PANTHER" id="PTHR24082">
    <property type="entry name" value="NUCLEAR HORMONE RECEPTOR"/>
    <property type="match status" value="1"/>
</dbReference>
<feature type="compositionally biased region" description="Polar residues" evidence="9">
    <location>
        <begin position="175"/>
        <end position="189"/>
    </location>
</feature>
<accession>A0AAE0TE29</accession>
<evidence type="ECO:0000256" key="4">
    <source>
        <dbReference type="ARBA" id="ARBA00023015"/>
    </source>
</evidence>
<keyword evidence="2" id="KW-0863">Zinc-finger</keyword>
<dbReference type="GO" id="GO:0008270">
    <property type="term" value="F:zinc ion binding"/>
    <property type="evidence" value="ECO:0007669"/>
    <property type="project" value="UniProtKB-KW"/>
</dbReference>
<dbReference type="SUPFAM" id="SSF48508">
    <property type="entry name" value="Nuclear receptor ligand-binding domain"/>
    <property type="match status" value="1"/>
</dbReference>
<feature type="domain" description="Nuclear receptor" evidence="10">
    <location>
        <begin position="61"/>
        <end position="136"/>
    </location>
</feature>
<dbReference type="InterPro" id="IPR035500">
    <property type="entry name" value="NHR-like_dom_sf"/>
</dbReference>
<dbReference type="SMART" id="SM00399">
    <property type="entry name" value="ZnF_C4"/>
    <property type="match status" value="1"/>
</dbReference>
<dbReference type="AlphaFoldDB" id="A0AAE0TE29"/>
<dbReference type="PROSITE" id="PS51843">
    <property type="entry name" value="NR_LBD"/>
    <property type="match status" value="1"/>
</dbReference>
<dbReference type="InterPro" id="IPR000536">
    <property type="entry name" value="Nucl_hrmn_rcpt_lig-bd"/>
</dbReference>
<evidence type="ECO:0000313" key="13">
    <source>
        <dbReference type="Proteomes" id="UP001195483"/>
    </source>
</evidence>
<dbReference type="GO" id="GO:0003700">
    <property type="term" value="F:DNA-binding transcription factor activity"/>
    <property type="evidence" value="ECO:0007669"/>
    <property type="project" value="InterPro"/>
</dbReference>
<dbReference type="GO" id="GO:0043565">
    <property type="term" value="F:sequence-specific DNA binding"/>
    <property type="evidence" value="ECO:0007669"/>
    <property type="project" value="InterPro"/>
</dbReference>
<feature type="region of interest" description="Disordered" evidence="9">
    <location>
        <begin position="174"/>
        <end position="200"/>
    </location>
</feature>
<feature type="compositionally biased region" description="Acidic residues" evidence="9">
    <location>
        <begin position="13"/>
        <end position="28"/>
    </location>
</feature>
<keyword evidence="13" id="KW-1185">Reference proteome</keyword>
<reference evidence="12" key="3">
    <citation type="submission" date="2023-05" db="EMBL/GenBank/DDBJ databases">
        <authorList>
            <person name="Smith C.H."/>
        </authorList>
    </citation>
    <scope>NUCLEOTIDE SEQUENCE</scope>
    <source>
        <strain evidence="12">CHS0354</strain>
        <tissue evidence="12">Mantle</tissue>
    </source>
</reference>
<dbReference type="InterPro" id="IPR050234">
    <property type="entry name" value="Nuclear_hormone_rcpt_NR1"/>
</dbReference>
<feature type="compositionally biased region" description="Low complexity" evidence="9">
    <location>
        <begin position="156"/>
        <end position="169"/>
    </location>
</feature>
<evidence type="ECO:0000256" key="8">
    <source>
        <dbReference type="ARBA" id="ARBA00023242"/>
    </source>
</evidence>
<comment type="caution">
    <text evidence="12">The sequence shown here is derived from an EMBL/GenBank/DDBJ whole genome shotgun (WGS) entry which is preliminary data.</text>
</comment>
<dbReference type="Gene3D" id="3.30.50.10">
    <property type="entry name" value="Erythroid Transcription Factor GATA-1, subunit A"/>
    <property type="match status" value="1"/>
</dbReference>
<feature type="region of interest" description="Disordered" evidence="9">
    <location>
        <begin position="1"/>
        <end position="49"/>
    </location>
</feature>
<dbReference type="InterPro" id="IPR013088">
    <property type="entry name" value="Znf_NHR/GATA"/>
</dbReference>
<feature type="compositionally biased region" description="Basic residues" evidence="9">
    <location>
        <begin position="39"/>
        <end position="49"/>
    </location>
</feature>
<feature type="domain" description="NR LBD" evidence="11">
    <location>
        <begin position="241"/>
        <end position="467"/>
    </location>
</feature>
<evidence type="ECO:0000256" key="3">
    <source>
        <dbReference type="ARBA" id="ARBA00022833"/>
    </source>
</evidence>
<keyword evidence="1" id="KW-0479">Metal-binding</keyword>
<evidence type="ECO:0000256" key="1">
    <source>
        <dbReference type="ARBA" id="ARBA00022723"/>
    </source>
</evidence>
<protein>
    <submittedName>
        <fullName evidence="12">Uncharacterized protein</fullName>
    </submittedName>
</protein>
<keyword evidence="4" id="KW-0805">Transcription regulation</keyword>
<keyword evidence="5" id="KW-0238">DNA-binding</keyword>
<keyword evidence="3" id="KW-0862">Zinc</keyword>
<keyword evidence="7" id="KW-0675">Receptor</keyword>
<dbReference type="SUPFAM" id="SSF57716">
    <property type="entry name" value="Glucocorticoid receptor-like (DNA-binding domain)"/>
    <property type="match status" value="1"/>
</dbReference>
<dbReference type="CDD" id="cd06916">
    <property type="entry name" value="NR_DBD_like"/>
    <property type="match status" value="1"/>
</dbReference>
<dbReference type="PROSITE" id="PS51030">
    <property type="entry name" value="NUCLEAR_REC_DBD_2"/>
    <property type="match status" value="1"/>
</dbReference>
<evidence type="ECO:0000256" key="9">
    <source>
        <dbReference type="SAM" id="MobiDB-lite"/>
    </source>
</evidence>
<keyword evidence="6" id="KW-0804">Transcription</keyword>
<gene>
    <name evidence="12" type="ORF">CHS0354_034096</name>
</gene>
<dbReference type="InterPro" id="IPR001723">
    <property type="entry name" value="Nuclear_hrmn_rcpt"/>
</dbReference>
<evidence type="ECO:0000256" key="7">
    <source>
        <dbReference type="ARBA" id="ARBA00023170"/>
    </source>
</evidence>
<evidence type="ECO:0000256" key="6">
    <source>
        <dbReference type="ARBA" id="ARBA00023163"/>
    </source>
</evidence>
<dbReference type="Pfam" id="PF00105">
    <property type="entry name" value="zf-C4"/>
    <property type="match status" value="1"/>
</dbReference>
<sequence length="467" mass="52835">MLNTKRGKKENIGDPEEVGDDASSESESLEPLHENDNKPKRKATRKKSKSVSSQVQCKLDFPPCRVCLGKGSGLHYGVNSCESCKSFFRRCLTRKEEYKCSKENNCPITDRARGNCSGCRFKKCLEVGMSREAACLGRYTLSRRTQTIREAKGGDSVTSSSPSTSVFVSSDYESENTSQSLSSPISQVKSTKKEPEPEDDVDPELLEKLMQAMDQIRPFGNIVTEVEIRQRIKEEYENYVAKAHLFGKLSAVPKEEYAAFFESTGIDIDGRQEFLRQSALSCQPVLNSYISFANIVSGFSSLSLEDQCSLLKASHFEFILLLTYKGYDPDLQMILTETGKAYHIDQAADIFYTRELIDSIFYVCRKIQALELTREETAFLLAITVTFGDRCTLDNSDQVEKIQEKMVCCFRTLLKQTRKENASHCFTKVVDCFIAMRAVNDRYQKEYGIICQDKLVQKEAPIWLALV</sequence>
<keyword evidence="8" id="KW-0539">Nucleus</keyword>
<dbReference type="EMBL" id="JAEAOA010001994">
    <property type="protein sequence ID" value="KAK3608692.1"/>
    <property type="molecule type" value="Genomic_DNA"/>
</dbReference>
<dbReference type="Pfam" id="PF00104">
    <property type="entry name" value="Hormone_recep"/>
    <property type="match status" value="1"/>
</dbReference>
<dbReference type="Proteomes" id="UP001195483">
    <property type="component" value="Unassembled WGS sequence"/>
</dbReference>
<dbReference type="InterPro" id="IPR001628">
    <property type="entry name" value="Znf_hrmn_rcpt"/>
</dbReference>
<evidence type="ECO:0000259" key="10">
    <source>
        <dbReference type="PROSITE" id="PS51030"/>
    </source>
</evidence>
<dbReference type="PRINTS" id="PR00398">
    <property type="entry name" value="STRDHORMONER"/>
</dbReference>
<dbReference type="PRINTS" id="PR00047">
    <property type="entry name" value="STROIDFINGER"/>
</dbReference>
<organism evidence="12 13">
    <name type="scientific">Potamilus streckersoni</name>
    <dbReference type="NCBI Taxonomy" id="2493646"/>
    <lineage>
        <taxon>Eukaryota</taxon>
        <taxon>Metazoa</taxon>
        <taxon>Spiralia</taxon>
        <taxon>Lophotrochozoa</taxon>
        <taxon>Mollusca</taxon>
        <taxon>Bivalvia</taxon>
        <taxon>Autobranchia</taxon>
        <taxon>Heteroconchia</taxon>
        <taxon>Palaeoheterodonta</taxon>
        <taxon>Unionida</taxon>
        <taxon>Unionoidea</taxon>
        <taxon>Unionidae</taxon>
        <taxon>Ambleminae</taxon>
        <taxon>Lampsilini</taxon>
        <taxon>Potamilus</taxon>
    </lineage>
</organism>
<evidence type="ECO:0000313" key="12">
    <source>
        <dbReference type="EMBL" id="KAK3608692.1"/>
    </source>
</evidence>
<dbReference type="SMART" id="SM00430">
    <property type="entry name" value="HOLI"/>
    <property type="match status" value="1"/>
</dbReference>
<feature type="region of interest" description="Disordered" evidence="9">
    <location>
        <begin position="150"/>
        <end position="169"/>
    </location>
</feature>
<evidence type="ECO:0000256" key="2">
    <source>
        <dbReference type="ARBA" id="ARBA00022771"/>
    </source>
</evidence>
<evidence type="ECO:0000259" key="11">
    <source>
        <dbReference type="PROSITE" id="PS51843"/>
    </source>
</evidence>
<proteinExistence type="predicted"/>
<reference evidence="12" key="2">
    <citation type="journal article" date="2021" name="Genome Biol. Evol.">
        <title>Developing a high-quality reference genome for a parasitic bivalve with doubly uniparental inheritance (Bivalvia: Unionida).</title>
        <authorList>
            <person name="Smith C.H."/>
        </authorList>
    </citation>
    <scope>NUCLEOTIDE SEQUENCE</scope>
    <source>
        <strain evidence="12">CHS0354</strain>
        <tissue evidence="12">Mantle</tissue>
    </source>
</reference>
<dbReference type="Gene3D" id="1.10.565.10">
    <property type="entry name" value="Retinoid X Receptor"/>
    <property type="match status" value="1"/>
</dbReference>